<organism evidence="2 3">
    <name type="scientific">Luteolibacter ambystomatis</name>
    <dbReference type="NCBI Taxonomy" id="2824561"/>
    <lineage>
        <taxon>Bacteria</taxon>
        <taxon>Pseudomonadati</taxon>
        <taxon>Verrucomicrobiota</taxon>
        <taxon>Verrucomicrobiia</taxon>
        <taxon>Verrucomicrobiales</taxon>
        <taxon>Verrucomicrobiaceae</taxon>
        <taxon>Luteolibacter</taxon>
    </lineage>
</organism>
<feature type="domain" description="Rhodanese" evidence="1">
    <location>
        <begin position="26"/>
        <end position="116"/>
    </location>
</feature>
<dbReference type="SMART" id="SM00450">
    <property type="entry name" value="RHOD"/>
    <property type="match status" value="1"/>
</dbReference>
<dbReference type="InterPro" id="IPR050229">
    <property type="entry name" value="GlpE_sulfurtransferase"/>
</dbReference>
<dbReference type="Proteomes" id="UP000676169">
    <property type="component" value="Chromosome"/>
</dbReference>
<proteinExistence type="predicted"/>
<evidence type="ECO:0000313" key="3">
    <source>
        <dbReference type="Proteomes" id="UP000676169"/>
    </source>
</evidence>
<dbReference type="PROSITE" id="PS50206">
    <property type="entry name" value="RHODANESE_3"/>
    <property type="match status" value="1"/>
</dbReference>
<evidence type="ECO:0000313" key="2">
    <source>
        <dbReference type="EMBL" id="QUE49946.1"/>
    </source>
</evidence>
<dbReference type="PANTHER" id="PTHR43031">
    <property type="entry name" value="FAD-DEPENDENT OXIDOREDUCTASE"/>
    <property type="match status" value="1"/>
</dbReference>
<reference evidence="2" key="1">
    <citation type="submission" date="2021-04" db="EMBL/GenBank/DDBJ databases">
        <title>Luteolibacter sp. 32A isolated from the skin of an Anderson's salamander (Ambystoma andersonii).</title>
        <authorList>
            <person name="Spergser J."/>
            <person name="Busse H.-J."/>
        </authorList>
    </citation>
    <scope>NUCLEOTIDE SEQUENCE</scope>
    <source>
        <strain evidence="2">32A</strain>
    </source>
</reference>
<dbReference type="Gene3D" id="3.40.250.10">
    <property type="entry name" value="Rhodanese-like domain"/>
    <property type="match status" value="1"/>
</dbReference>
<dbReference type="Pfam" id="PF00581">
    <property type="entry name" value="Rhodanese"/>
    <property type="match status" value="1"/>
</dbReference>
<dbReference type="EMBL" id="CP073100">
    <property type="protein sequence ID" value="QUE49946.1"/>
    <property type="molecule type" value="Genomic_DNA"/>
</dbReference>
<name>A0A975G716_9BACT</name>
<dbReference type="InterPro" id="IPR036873">
    <property type="entry name" value="Rhodanese-like_dom_sf"/>
</dbReference>
<evidence type="ECO:0000259" key="1">
    <source>
        <dbReference type="PROSITE" id="PS50206"/>
    </source>
</evidence>
<protein>
    <submittedName>
        <fullName evidence="2">Rhodanese</fullName>
    </submittedName>
</protein>
<keyword evidence="3" id="KW-1185">Reference proteome</keyword>
<dbReference type="AlphaFoldDB" id="A0A975G716"/>
<gene>
    <name evidence="2" type="ORF">KBB96_13835</name>
</gene>
<dbReference type="SUPFAM" id="SSF52821">
    <property type="entry name" value="Rhodanese/Cell cycle control phosphatase"/>
    <property type="match status" value="1"/>
</dbReference>
<accession>A0A975G716</accession>
<dbReference type="RefSeq" id="WP_211630035.1">
    <property type="nucleotide sequence ID" value="NZ_CP073100.1"/>
</dbReference>
<dbReference type="PANTHER" id="PTHR43031:SF17">
    <property type="entry name" value="SULFURTRANSFERASE YTWF-RELATED"/>
    <property type="match status" value="1"/>
</dbReference>
<dbReference type="KEGG" id="lamb:KBB96_13835"/>
<sequence>MSLLPDPAATLEVTCAEVSGWSTLPESERPWLVDCREPEEWGICRIEGADLVPLGSFPEKIDALRQGASNGVVVYCHHGMRSLRATSFLRANGVESVFSMAGGIDAWSRTIDSEVPRY</sequence>
<dbReference type="InterPro" id="IPR001763">
    <property type="entry name" value="Rhodanese-like_dom"/>
</dbReference>